<organism evidence="5 6">
    <name type="scientific">Paraburkholderia phenazinium</name>
    <dbReference type="NCBI Taxonomy" id="60549"/>
    <lineage>
        <taxon>Bacteria</taxon>
        <taxon>Pseudomonadati</taxon>
        <taxon>Pseudomonadota</taxon>
        <taxon>Betaproteobacteria</taxon>
        <taxon>Burkholderiales</taxon>
        <taxon>Burkholderiaceae</taxon>
        <taxon>Paraburkholderia</taxon>
    </lineage>
</organism>
<proteinExistence type="predicted"/>
<feature type="region of interest" description="Disordered" evidence="2">
    <location>
        <begin position="399"/>
        <end position="421"/>
    </location>
</feature>
<evidence type="ECO:0000259" key="3">
    <source>
        <dbReference type="Pfam" id="PF00534"/>
    </source>
</evidence>
<reference evidence="5 6" key="1">
    <citation type="submission" date="2016-10" db="EMBL/GenBank/DDBJ databases">
        <authorList>
            <person name="de Groot N.N."/>
        </authorList>
    </citation>
    <scope>NUCLEOTIDE SEQUENCE [LARGE SCALE GENOMIC DNA]</scope>
    <source>
        <strain evidence="5 6">LMG 2247</strain>
    </source>
</reference>
<feature type="domain" description="Glycosyl transferase family 1" evidence="3">
    <location>
        <begin position="202"/>
        <end position="368"/>
    </location>
</feature>
<evidence type="ECO:0000259" key="4">
    <source>
        <dbReference type="Pfam" id="PF12000"/>
    </source>
</evidence>
<dbReference type="Pfam" id="PF12000">
    <property type="entry name" value="Glyco_trans_4_3"/>
    <property type="match status" value="1"/>
</dbReference>
<dbReference type="InterPro" id="IPR001296">
    <property type="entry name" value="Glyco_trans_1"/>
</dbReference>
<evidence type="ECO:0000313" key="5">
    <source>
        <dbReference type="EMBL" id="SDG42970.1"/>
    </source>
</evidence>
<dbReference type="Proteomes" id="UP000199706">
    <property type="component" value="Unassembled WGS sequence"/>
</dbReference>
<dbReference type="AlphaFoldDB" id="A0A1G7U894"/>
<dbReference type="SUPFAM" id="SSF53756">
    <property type="entry name" value="UDP-Glycosyltransferase/glycogen phosphorylase"/>
    <property type="match status" value="1"/>
</dbReference>
<dbReference type="Pfam" id="PF00534">
    <property type="entry name" value="Glycos_transf_1"/>
    <property type="match status" value="1"/>
</dbReference>
<evidence type="ECO:0000313" key="6">
    <source>
        <dbReference type="Proteomes" id="UP000199706"/>
    </source>
</evidence>
<sequence length="421" mass="47528">MTHYARVPGVEVFGLGDAARIRENFVRPIEGVTVYGYAFNSKHESSSYRALRSTDQAVRRGTAVAKSLKSLRDQGLRPDVIYGHPGWGEMLYVRDLFPDARIASYCEFYFNRSGQDYGFDTEFSPVQEDDFHVRTENMTHAVSLLASDLGISPTRWQQSRYPAELQSKIATVHDGVDTRVIKPDPTTTVILPARNLALSSRDEVVTFASRNLEPYRGFHMFMRALPELLRRRRAAHVLIVGGDQVSYGRPLKGRTYREHLLTEVGERLDLSRVHFLGHLSHRDYLRVLQISTAHVYLTYPFVLSWSMLEAMASGCVVIGSHTAPVEEIIEDGRNGLLVDFFDRRQLVETVAQVCAEREAYGAMRLAARATVADHYDLQTVCLPRQIALLENQSGASHAPYEDIASRKTPKSNSNHYPRVSP</sequence>
<dbReference type="GO" id="GO:0009103">
    <property type="term" value="P:lipopolysaccharide biosynthetic process"/>
    <property type="evidence" value="ECO:0007669"/>
    <property type="project" value="TreeGrafter"/>
</dbReference>
<evidence type="ECO:0000256" key="2">
    <source>
        <dbReference type="SAM" id="MobiDB-lite"/>
    </source>
</evidence>
<dbReference type="EMBL" id="FNCJ01000003">
    <property type="protein sequence ID" value="SDG42970.1"/>
    <property type="molecule type" value="Genomic_DNA"/>
</dbReference>
<dbReference type="Gene3D" id="3.40.50.2000">
    <property type="entry name" value="Glycogen Phosphorylase B"/>
    <property type="match status" value="1"/>
</dbReference>
<dbReference type="PANTHER" id="PTHR46401:SF2">
    <property type="entry name" value="GLYCOSYLTRANSFERASE WBBK-RELATED"/>
    <property type="match status" value="1"/>
</dbReference>
<name>A0A1G7U894_9BURK</name>
<protein>
    <submittedName>
        <fullName evidence="5">Glycosyltransferase involved in cell wall bisynthesis</fullName>
    </submittedName>
</protein>
<evidence type="ECO:0000256" key="1">
    <source>
        <dbReference type="ARBA" id="ARBA00022679"/>
    </source>
</evidence>
<dbReference type="GO" id="GO:0016757">
    <property type="term" value="F:glycosyltransferase activity"/>
    <property type="evidence" value="ECO:0007669"/>
    <property type="project" value="InterPro"/>
</dbReference>
<gene>
    <name evidence="5" type="ORF">SAMN05216466_103319</name>
</gene>
<dbReference type="PANTHER" id="PTHR46401">
    <property type="entry name" value="GLYCOSYLTRANSFERASE WBBK-RELATED"/>
    <property type="match status" value="1"/>
</dbReference>
<accession>A0A1G7U894</accession>
<feature type="domain" description="Glycosyl transferase family 4" evidence="4">
    <location>
        <begin position="27"/>
        <end position="180"/>
    </location>
</feature>
<dbReference type="InterPro" id="IPR022623">
    <property type="entry name" value="Glyco_trans_4"/>
</dbReference>
<keyword evidence="1 5" id="KW-0808">Transferase</keyword>